<evidence type="ECO:0000313" key="1">
    <source>
        <dbReference type="EMBL" id="SPF41265.1"/>
    </source>
</evidence>
<dbReference type="EMBL" id="OMOD01000128">
    <property type="protein sequence ID" value="SPF41265.1"/>
    <property type="molecule type" value="Genomic_DNA"/>
</dbReference>
<proteinExistence type="predicted"/>
<sequence length="161" mass="18286">MILLITPSARGQQCAESLHAATGKETRWAQNLQEAVTLLREQAYSAAIIDQFLLETEPQESEQMLEHLGTAFPVYLNFAVTGMERLVRETRSALHRRQREEFAAKRAVKEQMRSEMCETLTAMLLSCELAMSVPDVPVPAFEKIRAIDSLARELRLRLQVN</sequence>
<organism evidence="1 2">
    <name type="scientific">Candidatus Sulfotelmatobacter kueseliae</name>
    <dbReference type="NCBI Taxonomy" id="2042962"/>
    <lineage>
        <taxon>Bacteria</taxon>
        <taxon>Pseudomonadati</taxon>
        <taxon>Acidobacteriota</taxon>
        <taxon>Terriglobia</taxon>
        <taxon>Terriglobales</taxon>
        <taxon>Candidatus Korobacteraceae</taxon>
        <taxon>Candidatus Sulfotelmatobacter</taxon>
    </lineage>
</organism>
<name>A0A2U3KNQ2_9BACT</name>
<reference evidence="2" key="1">
    <citation type="submission" date="2018-02" db="EMBL/GenBank/DDBJ databases">
        <authorList>
            <person name="Hausmann B."/>
        </authorList>
    </citation>
    <scope>NUCLEOTIDE SEQUENCE [LARGE SCALE GENOMIC DNA]</scope>
    <source>
        <strain evidence="2">Peat soil MAG SbA1</strain>
    </source>
</reference>
<dbReference type="AlphaFoldDB" id="A0A2U3KNQ2"/>
<dbReference type="Proteomes" id="UP000238701">
    <property type="component" value="Unassembled WGS sequence"/>
</dbReference>
<accession>A0A2U3KNQ2</accession>
<protein>
    <recommendedName>
        <fullName evidence="3">Response regulator receiver protein</fullName>
    </recommendedName>
</protein>
<evidence type="ECO:0008006" key="3">
    <source>
        <dbReference type="Google" id="ProtNLM"/>
    </source>
</evidence>
<dbReference type="OrthoDB" id="120499at2"/>
<gene>
    <name evidence="1" type="ORF">SBA1_350003</name>
</gene>
<evidence type="ECO:0000313" key="2">
    <source>
        <dbReference type="Proteomes" id="UP000238701"/>
    </source>
</evidence>